<dbReference type="Gene3D" id="3.40.275.10">
    <property type="entry name" value="L-fucose Isomerase, Chain A, domain 2"/>
    <property type="match status" value="1"/>
</dbReference>
<sequence length="587" mass="65423">MDSYPRIGIRPVIDGRLGGIRESLEEKTMAMARTVAKLFKTELKYPDGKPVECVIADSCIGGIKEAVDCDKKFKAENVGVSLSVTPCWAYGTETMDFDPHIPKAIWGFNGTERPGGVYLAATLAAHNQKGLPAFGIYGRDVQDLNDDGIAKDVKEKLLCFARAGMAVALMKGKSYLAIGSVSMGIAGSAVDPDFFQDFLGMRNEYVDSSEVLRRIEQGIYDHEEYEKALAWTKKNCAEGEDFNKEEKQRSREQKDKDWEFVVKMTLIIRDLMEGNPKLREMGFGEESMGHEAIVSGFQGQRQWTDFLPNGDFAEAILNSSFDWNGKRPPYMVATENDALNGVSMLFNYLLTNRAQIFADVRTYWSPEAVERVSGWKPEGMAENGFIHLINSGSATLDGTGRQVKDGQPAMKPYWEISEEEVQECLDATTWYPASLGYFRGGGYSSGFLTKGGMQVTMCRVNLVKGIGPTLQIAEGWTIDLPQKVHKILDERTDRTWPTTWFVPRLTEDNAFADVYSVMNNWGSNHGAISCGHIGQELIALAAVLRIPVSMHNVDPGRIFRPSTWNSFGMDREGSDFRACNTYGPLYK</sequence>
<evidence type="ECO:0000259" key="8">
    <source>
        <dbReference type="Pfam" id="PF02952"/>
    </source>
</evidence>
<feature type="domain" description="L-fucose isomerase N-terminal-2" evidence="10">
    <location>
        <begin position="173"/>
        <end position="352"/>
    </location>
</feature>
<dbReference type="GO" id="GO:0042355">
    <property type="term" value="P:L-fucose catabolic process"/>
    <property type="evidence" value="ECO:0007669"/>
    <property type="project" value="UniProtKB-UniRule"/>
</dbReference>
<dbReference type="EC" id="5.3.1.25" evidence="7"/>
<comment type="subcellular location">
    <subcellularLocation>
        <location evidence="7">Cytoplasm</location>
    </subcellularLocation>
</comment>
<dbReference type="NCBIfam" id="TIGR01089">
    <property type="entry name" value="fucI"/>
    <property type="match status" value="1"/>
</dbReference>
<comment type="caution">
    <text evidence="11">The sequence shown here is derived from an EMBL/GenBank/DDBJ whole genome shotgun (WGS) entry which is preliminary data.</text>
</comment>
<dbReference type="PANTHER" id="PTHR37840">
    <property type="entry name" value="L-FUCOSE ISOMERASE"/>
    <property type="match status" value="1"/>
</dbReference>
<evidence type="ECO:0000259" key="10">
    <source>
        <dbReference type="Pfam" id="PF07882"/>
    </source>
</evidence>
<reference evidence="11 12" key="1">
    <citation type="submission" date="2020-09" db="EMBL/GenBank/DDBJ databases">
        <title>Sinomicrobium weinanense sp. nov., a halophilic bacteria isolated from saline-alkali soil.</title>
        <authorList>
            <person name="Wu P."/>
            <person name="Ren H."/>
            <person name="Mei Y."/>
            <person name="Liang Y."/>
            <person name="Chen Z."/>
        </authorList>
    </citation>
    <scope>NUCLEOTIDE SEQUENCE [LARGE SCALE GENOMIC DNA]</scope>
    <source>
        <strain evidence="11 12">FJxs</strain>
    </source>
</reference>
<comment type="catalytic activity">
    <reaction evidence="7">
        <text>L-fucose = L-fuculose</text>
        <dbReference type="Rhea" id="RHEA:17233"/>
        <dbReference type="ChEBI" id="CHEBI:2181"/>
        <dbReference type="ChEBI" id="CHEBI:17617"/>
        <dbReference type="EC" id="5.3.1.25"/>
    </reaction>
</comment>
<evidence type="ECO:0000256" key="2">
    <source>
        <dbReference type="ARBA" id="ARBA00022723"/>
    </source>
</evidence>
<protein>
    <recommendedName>
        <fullName evidence="7">L-fucose isomerase</fullName>
        <shortName evidence="7">FucIase</shortName>
        <ecNumber evidence="7">5.3.1.25</ecNumber>
    </recommendedName>
    <alternativeName>
        <fullName evidence="7">6-deoxy-L-galactose isomerase</fullName>
    </alternativeName>
</protein>
<dbReference type="Pfam" id="PF07882">
    <property type="entry name" value="Fucose_iso_N2"/>
    <property type="match status" value="1"/>
</dbReference>
<organism evidence="11 12">
    <name type="scientific">Sinomicrobium weinanense</name>
    <dbReference type="NCBI Taxonomy" id="2842200"/>
    <lineage>
        <taxon>Bacteria</taxon>
        <taxon>Pseudomonadati</taxon>
        <taxon>Bacteroidota</taxon>
        <taxon>Flavobacteriia</taxon>
        <taxon>Flavobacteriales</taxon>
        <taxon>Flavobacteriaceae</taxon>
        <taxon>Sinomicrobium</taxon>
    </lineage>
</organism>
<dbReference type="InterPro" id="IPR038392">
    <property type="entry name" value="Fucose_isomerase_dom2_sf"/>
</dbReference>
<evidence type="ECO:0000256" key="4">
    <source>
        <dbReference type="ARBA" id="ARBA00023235"/>
    </source>
</evidence>
<dbReference type="InterPro" id="IPR038391">
    <property type="entry name" value="Fucose_iso_dom1_sf"/>
</dbReference>
<dbReference type="InterPro" id="IPR038393">
    <property type="entry name" value="Fuc_iso_dom3_sf"/>
</dbReference>
<comment type="similarity">
    <text evidence="7">Belongs to the L-fucose isomerase family.</text>
</comment>
<feature type="binding site" evidence="7">
    <location>
        <position position="335"/>
    </location>
    <ligand>
        <name>Mn(2+)</name>
        <dbReference type="ChEBI" id="CHEBI:29035"/>
    </ligand>
</feature>
<dbReference type="SUPFAM" id="SSF50443">
    <property type="entry name" value="FucI/AraA C-terminal domain-like"/>
    <property type="match status" value="1"/>
</dbReference>
<dbReference type="InterPro" id="IPR015888">
    <property type="entry name" value="Fuc_isomerase_C"/>
</dbReference>
<feature type="domain" description="L-fucose isomerase N-terminal-1" evidence="9">
    <location>
        <begin position="5"/>
        <end position="172"/>
    </location>
</feature>
<dbReference type="GO" id="GO:0019571">
    <property type="term" value="P:D-arabinose catabolic process"/>
    <property type="evidence" value="ECO:0007669"/>
    <property type="project" value="TreeGrafter"/>
</dbReference>
<dbReference type="InterPro" id="IPR012889">
    <property type="entry name" value="Fucose_isomerase_N2"/>
</dbReference>
<dbReference type="GO" id="GO:0005737">
    <property type="term" value="C:cytoplasm"/>
    <property type="evidence" value="ECO:0007669"/>
    <property type="project" value="UniProtKB-SubCell"/>
</dbReference>
<name>A0A926Q1G0_9FLAO</name>
<dbReference type="AlphaFoldDB" id="A0A926Q1G0"/>
<evidence type="ECO:0000256" key="1">
    <source>
        <dbReference type="ARBA" id="ARBA00022490"/>
    </source>
</evidence>
<comment type="pathway">
    <text evidence="7">Carbohydrate degradation; L-fucose degradation; L-lactaldehyde and glycerone phosphate from L-fucose: step 1/3.</text>
</comment>
<dbReference type="InterPro" id="IPR004216">
    <property type="entry name" value="Fuc/Ara_isomerase_C"/>
</dbReference>
<feature type="binding site" evidence="7">
    <location>
        <position position="359"/>
    </location>
    <ligand>
        <name>Mn(2+)</name>
        <dbReference type="ChEBI" id="CHEBI:29035"/>
    </ligand>
</feature>
<dbReference type="GO" id="GO:0008790">
    <property type="term" value="F:arabinose isomerase activity"/>
    <property type="evidence" value="ECO:0007669"/>
    <property type="project" value="TreeGrafter"/>
</dbReference>
<evidence type="ECO:0000313" key="12">
    <source>
        <dbReference type="Proteomes" id="UP000653730"/>
    </source>
</evidence>
<comment type="function">
    <text evidence="7">Converts the aldose L-fucose into the corresponding ketose L-fuculose.</text>
</comment>
<feature type="binding site" evidence="7">
    <location>
        <position position="525"/>
    </location>
    <ligand>
        <name>Mn(2+)</name>
        <dbReference type="ChEBI" id="CHEBI:29035"/>
    </ligand>
</feature>
<keyword evidence="5 7" id="KW-0294">Fucose metabolism</keyword>
<dbReference type="Gene3D" id="3.20.14.10">
    <property type="entry name" value="L-fucose/L-arabinose isomerase, C-terminal"/>
    <property type="match status" value="1"/>
</dbReference>
<keyword evidence="1 7" id="KW-0963">Cytoplasm</keyword>
<feature type="active site" description="Proton acceptor" evidence="7">
    <location>
        <position position="335"/>
    </location>
</feature>
<feature type="domain" description="L-fucose isomerase C-terminal" evidence="8">
    <location>
        <begin position="388"/>
        <end position="551"/>
    </location>
</feature>
<keyword evidence="6 7" id="KW-0119">Carbohydrate metabolism</keyword>
<evidence type="ECO:0000313" key="11">
    <source>
        <dbReference type="EMBL" id="MBC9795727.1"/>
    </source>
</evidence>
<dbReference type="NCBIfam" id="NF008220">
    <property type="entry name" value="PRK10991.1"/>
    <property type="match status" value="1"/>
</dbReference>
<comment type="cofactor">
    <cofactor evidence="7">
        <name>Mn(2+)</name>
        <dbReference type="ChEBI" id="CHEBI:29035"/>
    </cofactor>
</comment>
<dbReference type="Proteomes" id="UP000653730">
    <property type="component" value="Unassembled WGS sequence"/>
</dbReference>
<dbReference type="Gene3D" id="3.40.50.1070">
    <property type="match status" value="1"/>
</dbReference>
<dbReference type="PANTHER" id="PTHR37840:SF1">
    <property type="entry name" value="L-FUCOSE ISOMERASE"/>
    <property type="match status" value="1"/>
</dbReference>
<dbReference type="HAMAP" id="MF_01254">
    <property type="entry name" value="Fucose_iso"/>
    <property type="match status" value="1"/>
</dbReference>
<keyword evidence="2 7" id="KW-0479">Metal-binding</keyword>
<accession>A0A926Q1G0</accession>
<keyword evidence="12" id="KW-1185">Reference proteome</keyword>
<evidence type="ECO:0000256" key="7">
    <source>
        <dbReference type="HAMAP-Rule" id="MF_01254"/>
    </source>
</evidence>
<dbReference type="InterPro" id="IPR009015">
    <property type="entry name" value="Fucose_isomerase_N/cen_sf"/>
</dbReference>
<dbReference type="Pfam" id="PF02952">
    <property type="entry name" value="Fucose_iso_C"/>
    <property type="match status" value="1"/>
</dbReference>
<evidence type="ECO:0000259" key="9">
    <source>
        <dbReference type="Pfam" id="PF07881"/>
    </source>
</evidence>
<dbReference type="EMBL" id="JACVDC010000014">
    <property type="protein sequence ID" value="MBC9795727.1"/>
    <property type="molecule type" value="Genomic_DNA"/>
</dbReference>
<evidence type="ECO:0000256" key="6">
    <source>
        <dbReference type="ARBA" id="ARBA00023277"/>
    </source>
</evidence>
<dbReference type="GO" id="GO:0030145">
    <property type="term" value="F:manganese ion binding"/>
    <property type="evidence" value="ECO:0007669"/>
    <property type="project" value="UniProtKB-UniRule"/>
</dbReference>
<dbReference type="Pfam" id="PF07881">
    <property type="entry name" value="Fucose_iso_N1"/>
    <property type="match status" value="1"/>
</dbReference>
<feature type="active site" description="Proton acceptor" evidence="7">
    <location>
        <position position="359"/>
    </location>
</feature>
<proteinExistence type="inferred from homology"/>
<dbReference type="InterPro" id="IPR012888">
    <property type="entry name" value="Fucose_iso_N1"/>
</dbReference>
<gene>
    <name evidence="7" type="primary">fucI</name>
    <name evidence="11" type="ORF">IBL28_07105</name>
</gene>
<dbReference type="GO" id="GO:0008736">
    <property type="term" value="F:L-fucose isomerase activity"/>
    <property type="evidence" value="ECO:0007669"/>
    <property type="project" value="UniProtKB-UniRule"/>
</dbReference>
<evidence type="ECO:0000256" key="3">
    <source>
        <dbReference type="ARBA" id="ARBA00023211"/>
    </source>
</evidence>
<evidence type="ECO:0000256" key="5">
    <source>
        <dbReference type="ARBA" id="ARBA00023253"/>
    </source>
</evidence>
<keyword evidence="4 7" id="KW-0413">Isomerase</keyword>
<dbReference type="SUPFAM" id="SSF53743">
    <property type="entry name" value="FucI/AraA N-terminal and middle domains"/>
    <property type="match status" value="1"/>
</dbReference>
<dbReference type="InterPro" id="IPR005763">
    <property type="entry name" value="Fucose_isomerase"/>
</dbReference>
<keyword evidence="3 7" id="KW-0464">Manganese</keyword>